<organism evidence="7 8">
    <name type="scientific">Nonomuraea spiralis</name>
    <dbReference type="NCBI Taxonomy" id="46182"/>
    <lineage>
        <taxon>Bacteria</taxon>
        <taxon>Bacillati</taxon>
        <taxon>Actinomycetota</taxon>
        <taxon>Actinomycetes</taxon>
        <taxon>Streptosporangiales</taxon>
        <taxon>Streptosporangiaceae</taxon>
        <taxon>Nonomuraea</taxon>
    </lineage>
</organism>
<dbReference type="PRINTS" id="PR01652">
    <property type="entry name" value="SHAPEPROTEIN"/>
</dbReference>
<dbReference type="Gene3D" id="3.30.420.40">
    <property type="match status" value="2"/>
</dbReference>
<dbReference type="Proteomes" id="UP001589647">
    <property type="component" value="Unassembled WGS sequence"/>
</dbReference>
<comment type="similarity">
    <text evidence="6">Belongs to the FtsA/MreB family.</text>
</comment>
<keyword evidence="5" id="KW-0133">Cell shape</keyword>
<keyword evidence="2" id="KW-0963">Cytoplasm</keyword>
<dbReference type="Pfam" id="PF06723">
    <property type="entry name" value="MreB_Mbl"/>
    <property type="match status" value="1"/>
</dbReference>
<evidence type="ECO:0000256" key="6">
    <source>
        <dbReference type="ARBA" id="ARBA00023458"/>
    </source>
</evidence>
<dbReference type="InterPro" id="IPR043129">
    <property type="entry name" value="ATPase_NBD"/>
</dbReference>
<dbReference type="SUPFAM" id="SSF53067">
    <property type="entry name" value="Actin-like ATPase domain"/>
    <property type="match status" value="1"/>
</dbReference>
<evidence type="ECO:0000256" key="2">
    <source>
        <dbReference type="ARBA" id="ARBA00022490"/>
    </source>
</evidence>
<proteinExistence type="inferred from homology"/>
<dbReference type="PANTHER" id="PTHR42749">
    <property type="entry name" value="CELL SHAPE-DETERMINING PROTEIN MREB"/>
    <property type="match status" value="1"/>
</dbReference>
<evidence type="ECO:0000256" key="1">
    <source>
        <dbReference type="ARBA" id="ARBA00004496"/>
    </source>
</evidence>
<gene>
    <name evidence="7" type="ORF">ACFFV7_20785</name>
</gene>
<name>A0ABV5IGI0_9ACTN</name>
<comment type="subcellular location">
    <subcellularLocation>
        <location evidence="1">Cytoplasm</location>
    </subcellularLocation>
</comment>
<keyword evidence="4" id="KW-0067">ATP-binding</keyword>
<protein>
    <submittedName>
        <fullName evidence="7">Rod shape-determining protein</fullName>
    </submittedName>
</protein>
<evidence type="ECO:0000256" key="5">
    <source>
        <dbReference type="ARBA" id="ARBA00022960"/>
    </source>
</evidence>
<comment type="caution">
    <text evidence="7">The sequence shown here is derived from an EMBL/GenBank/DDBJ whole genome shotgun (WGS) entry which is preliminary data.</text>
</comment>
<keyword evidence="3" id="KW-0547">Nucleotide-binding</keyword>
<accession>A0ABV5IGI0</accession>
<evidence type="ECO:0000256" key="3">
    <source>
        <dbReference type="ARBA" id="ARBA00022741"/>
    </source>
</evidence>
<dbReference type="InterPro" id="IPR056546">
    <property type="entry name" value="MreB_MamK-like"/>
</dbReference>
<reference evidence="7 8" key="1">
    <citation type="submission" date="2024-09" db="EMBL/GenBank/DDBJ databases">
        <authorList>
            <person name="Sun Q."/>
            <person name="Mori K."/>
        </authorList>
    </citation>
    <scope>NUCLEOTIDE SEQUENCE [LARGE SCALE GENOMIC DNA]</scope>
    <source>
        <strain evidence="7 8">CCM 3426</strain>
    </source>
</reference>
<dbReference type="EMBL" id="JBHMEI010000015">
    <property type="protein sequence ID" value="MFB9203638.1"/>
    <property type="molecule type" value="Genomic_DNA"/>
</dbReference>
<evidence type="ECO:0000313" key="7">
    <source>
        <dbReference type="EMBL" id="MFB9203638.1"/>
    </source>
</evidence>
<dbReference type="InterPro" id="IPR004753">
    <property type="entry name" value="MreB"/>
</dbReference>
<dbReference type="RefSeq" id="WP_189649290.1">
    <property type="nucleotide sequence ID" value="NZ_BMRC01000009.1"/>
</dbReference>
<dbReference type="PANTHER" id="PTHR42749:SF1">
    <property type="entry name" value="CELL SHAPE-DETERMINING PROTEIN MREB"/>
    <property type="match status" value="1"/>
</dbReference>
<evidence type="ECO:0000313" key="8">
    <source>
        <dbReference type="Proteomes" id="UP001589647"/>
    </source>
</evidence>
<evidence type="ECO:0000256" key="4">
    <source>
        <dbReference type="ARBA" id="ARBA00022840"/>
    </source>
</evidence>
<sequence length="268" mass="27396">MSDVGSVHEHSPRPPAVHRAHVVLDLGTSRTRSLSLDGFAIADRPSAVVVPSPESAAGMPVRPIRRGMVVDPGACLRLVHLVLQDAWLSGGRPLEHVMAGVPRAATGSDRQAVRTAVAEAAGCEVTLVEAPLAAAAGAGVDIAGPGPYLVLDVGAGIVEAVVVSGGFVTDAAALQLSATTSAGLLPDALEGVVEMTAGLLRRQPAHLRPAARANGLTVTGGGALQTRLLDRLHTVLRTQVTATPEPQHATIRGLLRLCLRPAAPVIAL</sequence>
<keyword evidence="8" id="KW-1185">Reference proteome</keyword>